<dbReference type="Pfam" id="PF03577">
    <property type="entry name" value="Peptidase_C69"/>
    <property type="match status" value="1"/>
</dbReference>
<evidence type="ECO:0000256" key="1">
    <source>
        <dbReference type="ARBA" id="ARBA00001670"/>
    </source>
</evidence>
<comment type="similarity">
    <text evidence="2 6">Belongs to the peptidase C69 family.</text>
</comment>
<evidence type="ECO:0000256" key="2">
    <source>
        <dbReference type="ARBA" id="ARBA00007225"/>
    </source>
</evidence>
<gene>
    <name evidence="7" type="ORF">ABM34_01185</name>
</gene>
<protein>
    <recommendedName>
        <fullName evidence="6">Dipeptidase</fullName>
        <ecNumber evidence="6">3.4.-.-</ecNumber>
    </recommendedName>
</protein>
<organism evidence="7 8">
    <name type="scientific">Companilactobacillus ginsenosidimutans</name>
    <dbReference type="NCBI Taxonomy" id="1007676"/>
    <lineage>
        <taxon>Bacteria</taxon>
        <taxon>Bacillati</taxon>
        <taxon>Bacillota</taxon>
        <taxon>Bacilli</taxon>
        <taxon>Lactobacillales</taxon>
        <taxon>Lactobacillaceae</taxon>
        <taxon>Companilactobacillus</taxon>
    </lineage>
</organism>
<dbReference type="EMBL" id="CP012034">
    <property type="protein sequence ID" value="AKP66297.1"/>
    <property type="molecule type" value="Genomic_DNA"/>
</dbReference>
<keyword evidence="5 6" id="KW-0224">Dipeptidase</keyword>
<evidence type="ECO:0000256" key="5">
    <source>
        <dbReference type="ARBA" id="ARBA00022997"/>
    </source>
</evidence>
<dbReference type="RefSeq" id="WP_048702576.1">
    <property type="nucleotide sequence ID" value="NZ_CP012034.1"/>
</dbReference>
<proteinExistence type="inferred from homology"/>
<dbReference type="Gene3D" id="3.60.60.10">
    <property type="entry name" value="Penicillin V Acylase, Chain A"/>
    <property type="match status" value="1"/>
</dbReference>
<reference evidence="8" key="1">
    <citation type="submission" date="2015-07" db="EMBL/GenBank/DDBJ databases">
        <title>Lactobacillus ginsenosidimutans/EMML 3141/ whole genome sequencing.</title>
        <authorList>
            <person name="Kim M.K."/>
            <person name="Im W.-T."/>
            <person name="Srinivasan S."/>
            <person name="Lee J.-J."/>
        </authorList>
    </citation>
    <scope>NUCLEOTIDE SEQUENCE [LARGE SCALE GENOMIC DNA]</scope>
    <source>
        <strain evidence="8">EMML 3041</strain>
    </source>
</reference>
<dbReference type="Proteomes" id="UP000036106">
    <property type="component" value="Chromosome"/>
</dbReference>
<dbReference type="PANTHER" id="PTHR12994">
    <property type="entry name" value="SECERNIN"/>
    <property type="match status" value="1"/>
</dbReference>
<dbReference type="STRING" id="1007676.ABM34_01185"/>
<evidence type="ECO:0000313" key="7">
    <source>
        <dbReference type="EMBL" id="AKP66297.1"/>
    </source>
</evidence>
<name>A0A0H4QED2_9LACO</name>
<dbReference type="PATRIC" id="fig|1007676.4.peg.248"/>
<keyword evidence="8" id="KW-1185">Reference proteome</keyword>
<evidence type="ECO:0000313" key="8">
    <source>
        <dbReference type="Proteomes" id="UP000036106"/>
    </source>
</evidence>
<accession>A0A0H4QED2</accession>
<keyword evidence="4 6" id="KW-0378">Hydrolase</keyword>
<evidence type="ECO:0000256" key="6">
    <source>
        <dbReference type="RuleBase" id="RU364089"/>
    </source>
</evidence>
<evidence type="ECO:0000256" key="3">
    <source>
        <dbReference type="ARBA" id="ARBA00022670"/>
    </source>
</evidence>
<dbReference type="NCBIfam" id="NF033678">
    <property type="entry name" value="C69_fam_dipept"/>
    <property type="match status" value="1"/>
</dbReference>
<evidence type="ECO:0000256" key="4">
    <source>
        <dbReference type="ARBA" id="ARBA00022801"/>
    </source>
</evidence>
<dbReference type="GO" id="GO:0006508">
    <property type="term" value="P:proteolysis"/>
    <property type="evidence" value="ECO:0007669"/>
    <property type="project" value="UniProtKB-KW"/>
</dbReference>
<dbReference type="GO" id="GO:0016805">
    <property type="term" value="F:dipeptidase activity"/>
    <property type="evidence" value="ECO:0007669"/>
    <property type="project" value="UniProtKB-KW"/>
</dbReference>
<dbReference type="EC" id="3.4.-.-" evidence="6"/>
<keyword evidence="3 6" id="KW-0645">Protease</keyword>
<sequence length="476" mass="54290">MTLEYNKNSLSACTSILVGKKASIGGSTMIGRNEDAKPSWPKHFVVHEFEKFTEHQKFVSKDNGFEMKLPDVRYKYTATPEWTDEEGLFEEDGYNEYGVGMSATESAYSNQTVLGVDPLVENGVSEEAMLTVVLPYVKTAREGVKRLGEIVEKHGTSETNGVLFSDQNEVWYFENGSGHYWVAQRIPDDCYAVVANQLAIQEIDFSDTDNFMFKSDIQEFVNDYNLNPNPEGFNFRKIFGTSDMSDAIYSTPRVWWGQQEFSGKTDESPESQELSFIKKPNRLLSIDDVQYYLSSHFQGTEFDPLNKSENNKRYRPISLAKTQESHVLQTRPDLKPEIACIQWLSMGVSSQSIYVPFYMGINDTPEEYKIGGLPYDDKSAYWTYKLAGILLDGHYQELGKMYQDTQKNINITLRQMLRDFDIKALGQDEEQLPQFLTDASNKMAETALTSYKELIAKLITSSTDFSSLNFKTDMNL</sequence>
<dbReference type="AlphaFoldDB" id="A0A0H4QED2"/>
<dbReference type="InterPro" id="IPR047804">
    <property type="entry name" value="C69_dipept_A-like"/>
</dbReference>
<dbReference type="PANTHER" id="PTHR12994:SF17">
    <property type="entry name" value="LD30995P"/>
    <property type="match status" value="1"/>
</dbReference>
<comment type="catalytic activity">
    <reaction evidence="1">
        <text>an L-aminoacyl-L-amino acid + H2O = 2 an L-alpha-amino acid</text>
        <dbReference type="Rhea" id="RHEA:48940"/>
        <dbReference type="ChEBI" id="CHEBI:15377"/>
        <dbReference type="ChEBI" id="CHEBI:59869"/>
        <dbReference type="ChEBI" id="CHEBI:77460"/>
        <dbReference type="EC" id="3.4.13.19"/>
    </reaction>
</comment>
<dbReference type="GO" id="GO:0070004">
    <property type="term" value="F:cysteine-type exopeptidase activity"/>
    <property type="evidence" value="ECO:0007669"/>
    <property type="project" value="InterPro"/>
</dbReference>
<dbReference type="InterPro" id="IPR005322">
    <property type="entry name" value="Peptidase_C69"/>
</dbReference>
<dbReference type="KEGG" id="lgn:ABM34_01185"/>
<dbReference type="OrthoDB" id="9764088at2"/>